<dbReference type="Gene3D" id="3.40.50.720">
    <property type="entry name" value="NAD(P)-binding Rossmann-like Domain"/>
    <property type="match status" value="1"/>
</dbReference>
<evidence type="ECO:0000259" key="23">
    <source>
        <dbReference type="Pfam" id="PF08240"/>
    </source>
</evidence>
<dbReference type="InterPro" id="IPR036291">
    <property type="entry name" value="NAD(P)-bd_dom_sf"/>
</dbReference>
<dbReference type="InterPro" id="IPR011032">
    <property type="entry name" value="GroES-like_sf"/>
</dbReference>
<dbReference type="InterPro" id="IPR013154">
    <property type="entry name" value="ADH-like_N"/>
</dbReference>
<feature type="repeat" description="Solcar" evidence="21">
    <location>
        <begin position="390"/>
        <end position="478"/>
    </location>
</feature>
<dbReference type="Pfam" id="PF00153">
    <property type="entry name" value="Mito_carr"/>
    <property type="match status" value="6"/>
</dbReference>
<dbReference type="PROSITE" id="PS00059">
    <property type="entry name" value="ADH_ZINC"/>
    <property type="match status" value="1"/>
</dbReference>
<gene>
    <name evidence="24" type="ORF">PEVE_00015579</name>
</gene>
<evidence type="ECO:0000256" key="3">
    <source>
        <dbReference type="ARBA" id="ARBA00004325"/>
    </source>
</evidence>
<evidence type="ECO:0000256" key="20">
    <source>
        <dbReference type="ARBA" id="ARBA00049243"/>
    </source>
</evidence>
<dbReference type="EMBL" id="CALNXI010000220">
    <property type="protein sequence ID" value="CAH3022468.1"/>
    <property type="molecule type" value="Genomic_DNA"/>
</dbReference>
<evidence type="ECO:0000256" key="4">
    <source>
        <dbReference type="ARBA" id="ARBA00006375"/>
    </source>
</evidence>
<evidence type="ECO:0000256" key="2">
    <source>
        <dbReference type="ARBA" id="ARBA00004141"/>
    </source>
</evidence>
<comment type="catalytic activity">
    <reaction evidence="19">
        <text>a secondary alcohol + NAD(+) = a ketone + NADH + H(+)</text>
        <dbReference type="Rhea" id="RHEA:10740"/>
        <dbReference type="ChEBI" id="CHEBI:15378"/>
        <dbReference type="ChEBI" id="CHEBI:17087"/>
        <dbReference type="ChEBI" id="CHEBI:35681"/>
        <dbReference type="ChEBI" id="CHEBI:57540"/>
        <dbReference type="ChEBI" id="CHEBI:57945"/>
        <dbReference type="EC" id="1.1.1.1"/>
    </reaction>
</comment>
<feature type="repeat" description="Solcar" evidence="21">
    <location>
        <begin position="498"/>
        <end position="588"/>
    </location>
</feature>
<dbReference type="EC" id="1.1.1.284" evidence="6"/>
<dbReference type="PANTHER" id="PTHR43880:SF12">
    <property type="entry name" value="ALCOHOL DEHYDROGENASE CLASS-3"/>
    <property type="match status" value="1"/>
</dbReference>
<evidence type="ECO:0000256" key="21">
    <source>
        <dbReference type="PROSITE-ProRule" id="PRU00282"/>
    </source>
</evidence>
<feature type="repeat" description="Solcar" evidence="21">
    <location>
        <begin position="9"/>
        <end position="95"/>
    </location>
</feature>
<comment type="catalytic activity">
    <reaction evidence="20">
        <text>a primary alcohol + NAD(+) = an aldehyde + NADH + H(+)</text>
        <dbReference type="Rhea" id="RHEA:10736"/>
        <dbReference type="ChEBI" id="CHEBI:15378"/>
        <dbReference type="ChEBI" id="CHEBI:15734"/>
        <dbReference type="ChEBI" id="CHEBI:17478"/>
        <dbReference type="ChEBI" id="CHEBI:57540"/>
        <dbReference type="ChEBI" id="CHEBI:57945"/>
        <dbReference type="EC" id="1.1.1.1"/>
    </reaction>
</comment>
<protein>
    <recommendedName>
        <fullName evidence="16">S-(hydroxymethyl)glutathione dehydrogenase</fullName>
        <ecNumber evidence="7">1.1.1.1</ecNumber>
        <ecNumber evidence="6">1.1.1.284</ecNumber>
    </recommendedName>
</protein>
<feature type="domain" description="Alcohol dehydrogenase-like N-terminal" evidence="23">
    <location>
        <begin position="598"/>
        <end position="727"/>
    </location>
</feature>
<dbReference type="InterPro" id="IPR023395">
    <property type="entry name" value="MCP_dom_sf"/>
</dbReference>
<evidence type="ECO:0000256" key="16">
    <source>
        <dbReference type="ARBA" id="ARBA00032767"/>
    </source>
</evidence>
<evidence type="ECO:0000256" key="12">
    <source>
        <dbReference type="ARBA" id="ARBA00022833"/>
    </source>
</evidence>
<evidence type="ECO:0000256" key="9">
    <source>
        <dbReference type="ARBA" id="ARBA00022692"/>
    </source>
</evidence>
<feature type="domain" description="Alcohol dehydrogenase-like C-terminal" evidence="22">
    <location>
        <begin position="768"/>
        <end position="892"/>
    </location>
</feature>
<dbReference type="SUPFAM" id="SSF103506">
    <property type="entry name" value="Mitochondrial carrier"/>
    <property type="match status" value="2"/>
</dbReference>
<evidence type="ECO:0000256" key="11">
    <source>
        <dbReference type="ARBA" id="ARBA00022737"/>
    </source>
</evidence>
<keyword evidence="15 21" id="KW-0472">Membrane</keyword>
<dbReference type="PRINTS" id="PR00928">
    <property type="entry name" value="GRAVESDC"/>
</dbReference>
<dbReference type="CDD" id="cd08300">
    <property type="entry name" value="alcohol_DH_class_III"/>
    <property type="match status" value="1"/>
</dbReference>
<evidence type="ECO:0000256" key="18">
    <source>
        <dbReference type="ARBA" id="ARBA00048110"/>
    </source>
</evidence>
<evidence type="ECO:0000256" key="14">
    <source>
        <dbReference type="ARBA" id="ARBA00023027"/>
    </source>
</evidence>
<evidence type="ECO:0000259" key="22">
    <source>
        <dbReference type="Pfam" id="PF00107"/>
    </source>
</evidence>
<dbReference type="Gene3D" id="3.90.180.10">
    <property type="entry name" value="Medium-chain alcohol dehydrogenases, catalytic domain"/>
    <property type="match status" value="1"/>
</dbReference>
<dbReference type="PRINTS" id="PR00926">
    <property type="entry name" value="MITOCARRIER"/>
</dbReference>
<comment type="subcellular location">
    <subcellularLocation>
        <location evidence="2">Membrane</location>
        <topology evidence="2">Multi-pass membrane protein</topology>
    </subcellularLocation>
    <subcellularLocation>
        <location evidence="3">Mitochondrion membrane</location>
    </subcellularLocation>
</comment>
<accession>A0ABN8M223</accession>
<keyword evidence="8" id="KW-0813">Transport</keyword>
<keyword evidence="9 21" id="KW-0812">Transmembrane</keyword>
<comment type="caution">
    <text evidence="24">The sequence shown here is derived from an EMBL/GenBank/DDBJ whole genome shotgun (WGS) entry which is preliminary data.</text>
</comment>
<sequence length="940" mass="101824">MEAKAVKADHVMKTFLAGGLSTCCAKTSTAPLERLKILFQAQNIHYKDMGVLRALRTIYHLEGLLGYYRGNGALMLRVFPYGALQFVSYEQYKKVFTPLCDNCAASKLISGSLAGMTACTFTYPLDVVRSRLAFQVADEQIYCGVCHAIRQIFTTEGGFRALYRGFTATAVAMIPAVGFGFFAYETFKELIIKTDSALTKISIETGETVLTPVGGLLCGALAGACSQTVAYPLDVVRRRMQLAGAVTDGYKYSGCINTFVTVYMEDGIRKGLYRGLSINYMRVVPQVAVMFSVYELTKQFLEKGPTSLSTCCAKTAAAPLERLRILFQGQNRHYKNLGLISGLKEIFHQEGVIGFFRGNGAMMVRTFPHGAVQFLSYEQYKQFLDSLCGKGALSHLLAGSLAGVTARSITYPLDTVRCRLAFQVADEKLYLGIHHTIKKISGSEGGYVALYRGFCAQCLAMIPMIGLSFLTFESMKKYLLSLNETLTRVNPTTGETVLSPTGSLVCGGSAGMISQTIAYPLDVAKRRMQLAGTTQNRKKFSCCLQTLKTVYTEDGVRRGLYRGLSINYLRPISCRAAVAWEAGKPLTIETVEVAPPKAGEVRIKIIATGVCHTDSYTLSGNDSEGKFPVILGHEGGGTVESVGEGVTRVKPGDHVIPLYIPQCGECKFCKSPKTNLCSTIRSTQGQGVMPDGTSRFTCKGQTVYHFMGTSTFSEYTVVAEISVCKVDDNAPLEKVCLLGCGISTGYGAALNTAKVEAGSTTAVWGLGAVGLATVMGCKTAGASRIIGIDINPDKFPVAKEFGCTEFVNPKDHEKPIQQVLIEMTDGGLDYTFECIGNVKTMRAALEACHKGWGTSVIIGVAGAGQEISTRPFQLVTGRVWKGTAFGGWKSCDSVPKLVEDYLAGKLKVDEFITHTMPLDKINEAFDLMHAGKSIRAVVNF</sequence>
<comment type="cofactor">
    <cofactor evidence="1">
        <name>Zn(2+)</name>
        <dbReference type="ChEBI" id="CHEBI:29105"/>
    </cofactor>
</comment>
<evidence type="ECO:0000256" key="13">
    <source>
        <dbReference type="ARBA" id="ARBA00023002"/>
    </source>
</evidence>
<evidence type="ECO:0000256" key="5">
    <source>
        <dbReference type="ARBA" id="ARBA00010902"/>
    </source>
</evidence>
<evidence type="ECO:0000313" key="24">
    <source>
        <dbReference type="EMBL" id="CAH3022468.1"/>
    </source>
</evidence>
<evidence type="ECO:0000313" key="25">
    <source>
        <dbReference type="Proteomes" id="UP001159427"/>
    </source>
</evidence>
<reference evidence="24 25" key="1">
    <citation type="submission" date="2022-05" db="EMBL/GenBank/DDBJ databases">
        <authorList>
            <consortium name="Genoscope - CEA"/>
            <person name="William W."/>
        </authorList>
    </citation>
    <scope>NUCLEOTIDE SEQUENCE [LARGE SCALE GENOMIC DNA]</scope>
</reference>
<dbReference type="InterPro" id="IPR013149">
    <property type="entry name" value="ADH-like_C"/>
</dbReference>
<organism evidence="24 25">
    <name type="scientific">Porites evermanni</name>
    <dbReference type="NCBI Taxonomy" id="104178"/>
    <lineage>
        <taxon>Eukaryota</taxon>
        <taxon>Metazoa</taxon>
        <taxon>Cnidaria</taxon>
        <taxon>Anthozoa</taxon>
        <taxon>Hexacorallia</taxon>
        <taxon>Scleractinia</taxon>
        <taxon>Fungiina</taxon>
        <taxon>Poritidae</taxon>
        <taxon>Porites</taxon>
    </lineage>
</organism>
<keyword evidence="13" id="KW-0560">Oxidoreductase</keyword>
<dbReference type="InterPro" id="IPR002167">
    <property type="entry name" value="GDC-like"/>
</dbReference>
<evidence type="ECO:0000256" key="15">
    <source>
        <dbReference type="ARBA" id="ARBA00023136"/>
    </source>
</evidence>
<evidence type="ECO:0000256" key="17">
    <source>
        <dbReference type="ARBA" id="ARBA00047793"/>
    </source>
</evidence>
<dbReference type="PANTHER" id="PTHR43880">
    <property type="entry name" value="ALCOHOL DEHYDROGENASE"/>
    <property type="match status" value="1"/>
</dbReference>
<dbReference type="SUPFAM" id="SSF51735">
    <property type="entry name" value="NAD(P)-binding Rossmann-fold domains"/>
    <property type="match status" value="1"/>
</dbReference>
<dbReference type="Pfam" id="PF00107">
    <property type="entry name" value="ADH_zinc_N"/>
    <property type="match status" value="1"/>
</dbReference>
<keyword evidence="10" id="KW-0479">Metal-binding</keyword>
<dbReference type="InterPro" id="IPR014183">
    <property type="entry name" value="ADH_3"/>
</dbReference>
<dbReference type="Proteomes" id="UP001159427">
    <property type="component" value="Unassembled WGS sequence"/>
</dbReference>
<name>A0ABN8M223_9CNID</name>
<dbReference type="Pfam" id="PF08240">
    <property type="entry name" value="ADH_N"/>
    <property type="match status" value="1"/>
</dbReference>
<dbReference type="InterPro" id="IPR002328">
    <property type="entry name" value="ADH_Zn_CS"/>
</dbReference>
<evidence type="ECO:0000256" key="10">
    <source>
        <dbReference type="ARBA" id="ARBA00022723"/>
    </source>
</evidence>
<dbReference type="InterPro" id="IPR018108">
    <property type="entry name" value="MCP_transmembrane"/>
</dbReference>
<dbReference type="PROSITE" id="PS50920">
    <property type="entry name" value="SOLCAR"/>
    <property type="match status" value="6"/>
</dbReference>
<feature type="repeat" description="Solcar" evidence="21">
    <location>
        <begin position="210"/>
        <end position="300"/>
    </location>
</feature>
<comment type="similarity">
    <text evidence="5">Belongs to the zinc-containing alcohol dehydrogenase family. Class-III subfamily.</text>
</comment>
<evidence type="ECO:0000256" key="19">
    <source>
        <dbReference type="ARBA" id="ARBA00049164"/>
    </source>
</evidence>
<keyword evidence="25" id="KW-1185">Reference proteome</keyword>
<comment type="catalytic activity">
    <reaction evidence="17">
        <text>S-(hydroxymethyl)glutathione + NADP(+) = S-formylglutathione + NADPH + H(+)</text>
        <dbReference type="Rhea" id="RHEA:19981"/>
        <dbReference type="ChEBI" id="CHEBI:15378"/>
        <dbReference type="ChEBI" id="CHEBI:57688"/>
        <dbReference type="ChEBI" id="CHEBI:57783"/>
        <dbReference type="ChEBI" id="CHEBI:58349"/>
        <dbReference type="ChEBI" id="CHEBI:58758"/>
        <dbReference type="EC" id="1.1.1.284"/>
    </reaction>
</comment>
<dbReference type="EC" id="1.1.1.1" evidence="7"/>
<dbReference type="InterPro" id="IPR002067">
    <property type="entry name" value="MCP"/>
</dbReference>
<keyword evidence="14" id="KW-0520">NAD</keyword>
<dbReference type="Gene3D" id="1.50.40.10">
    <property type="entry name" value="Mitochondrial carrier domain"/>
    <property type="match status" value="2"/>
</dbReference>
<dbReference type="NCBIfam" id="TIGR02818">
    <property type="entry name" value="adh_III_F_hyde"/>
    <property type="match status" value="1"/>
</dbReference>
<keyword evidence="12" id="KW-0862">Zinc</keyword>
<feature type="repeat" description="Solcar" evidence="21">
    <location>
        <begin position="305"/>
        <end position="383"/>
    </location>
</feature>
<evidence type="ECO:0000256" key="6">
    <source>
        <dbReference type="ARBA" id="ARBA00012309"/>
    </source>
</evidence>
<proteinExistence type="inferred from homology"/>
<evidence type="ECO:0000256" key="7">
    <source>
        <dbReference type="ARBA" id="ARBA00013190"/>
    </source>
</evidence>
<evidence type="ECO:0000256" key="8">
    <source>
        <dbReference type="ARBA" id="ARBA00022448"/>
    </source>
</evidence>
<keyword evidence="11" id="KW-0677">Repeat</keyword>
<dbReference type="SUPFAM" id="SSF50129">
    <property type="entry name" value="GroES-like"/>
    <property type="match status" value="2"/>
</dbReference>
<comment type="similarity">
    <text evidence="4">Belongs to the mitochondrial carrier (TC 2.A.29) family.</text>
</comment>
<evidence type="ECO:0000256" key="1">
    <source>
        <dbReference type="ARBA" id="ARBA00001947"/>
    </source>
</evidence>
<feature type="repeat" description="Solcar" evidence="21">
    <location>
        <begin position="102"/>
        <end position="190"/>
    </location>
</feature>
<comment type="catalytic activity">
    <reaction evidence="18">
        <text>S-(hydroxymethyl)glutathione + NAD(+) = S-formylglutathione + NADH + H(+)</text>
        <dbReference type="Rhea" id="RHEA:19985"/>
        <dbReference type="ChEBI" id="CHEBI:15378"/>
        <dbReference type="ChEBI" id="CHEBI:57540"/>
        <dbReference type="ChEBI" id="CHEBI:57688"/>
        <dbReference type="ChEBI" id="CHEBI:57945"/>
        <dbReference type="ChEBI" id="CHEBI:58758"/>
        <dbReference type="EC" id="1.1.1.284"/>
    </reaction>
</comment>